<keyword evidence="2" id="KW-1003">Cell membrane</keyword>
<evidence type="ECO:0000256" key="4">
    <source>
        <dbReference type="ARBA" id="ARBA00022519"/>
    </source>
</evidence>
<dbReference type="InterPro" id="IPR012902">
    <property type="entry name" value="N_methyl_site"/>
</dbReference>
<reference evidence="10" key="1">
    <citation type="submission" date="2006-12" db="EMBL/GenBank/DDBJ databases">
        <title>Complete sequence of chromosome 1 of Verminephrobacter eiseniae EF01-2.</title>
        <authorList>
            <person name="Copeland A."/>
            <person name="Lucas S."/>
            <person name="Lapidus A."/>
            <person name="Barry K."/>
            <person name="Detter J.C."/>
            <person name="Glavina del Rio T."/>
            <person name="Dalin E."/>
            <person name="Tice H."/>
            <person name="Pitluck S."/>
            <person name="Chertkov O."/>
            <person name="Brettin T."/>
            <person name="Bruce D."/>
            <person name="Han C."/>
            <person name="Tapia R."/>
            <person name="Gilna P."/>
            <person name="Schmutz J."/>
            <person name="Larimer F."/>
            <person name="Land M."/>
            <person name="Hauser L."/>
            <person name="Kyrpides N."/>
            <person name="Kim E."/>
            <person name="Stahl D."/>
            <person name="Richardson P."/>
        </authorList>
    </citation>
    <scope>NUCLEOTIDE SEQUENCE [LARGE SCALE GENOMIC DNA]</scope>
    <source>
        <strain evidence="10">EF01-2</strain>
    </source>
</reference>
<dbReference type="SUPFAM" id="SSF54523">
    <property type="entry name" value="Pili subunits"/>
    <property type="match status" value="1"/>
</dbReference>
<keyword evidence="10" id="KW-1185">Reference proteome</keyword>
<dbReference type="KEGG" id="vei:Veis_3524"/>
<keyword evidence="3" id="KW-0488">Methylation</keyword>
<dbReference type="Proteomes" id="UP000000374">
    <property type="component" value="Chromosome"/>
</dbReference>
<dbReference type="HOGENOM" id="CLU_086053_0_0_4"/>
<evidence type="ECO:0008006" key="11">
    <source>
        <dbReference type="Google" id="ProtNLM"/>
    </source>
</evidence>
<dbReference type="PANTHER" id="PTHR39583:SF2">
    <property type="entry name" value="TYPE II SECRETION SYSTEM PROTEIN J"/>
    <property type="match status" value="1"/>
</dbReference>
<evidence type="ECO:0000313" key="9">
    <source>
        <dbReference type="EMBL" id="ABM59243.1"/>
    </source>
</evidence>
<name>A1WNN6_VEREI</name>
<evidence type="ECO:0000256" key="5">
    <source>
        <dbReference type="ARBA" id="ARBA00022692"/>
    </source>
</evidence>
<organism evidence="9 10">
    <name type="scientific">Verminephrobacter eiseniae (strain EF01-2)</name>
    <dbReference type="NCBI Taxonomy" id="391735"/>
    <lineage>
        <taxon>Bacteria</taxon>
        <taxon>Pseudomonadati</taxon>
        <taxon>Pseudomonadota</taxon>
        <taxon>Betaproteobacteria</taxon>
        <taxon>Burkholderiales</taxon>
        <taxon>Comamonadaceae</taxon>
        <taxon>Verminephrobacter</taxon>
    </lineage>
</organism>
<dbReference type="InterPro" id="IPR045584">
    <property type="entry name" value="Pilin-like"/>
</dbReference>
<evidence type="ECO:0000256" key="1">
    <source>
        <dbReference type="ARBA" id="ARBA00004377"/>
    </source>
</evidence>
<keyword evidence="7 8" id="KW-0472">Membrane</keyword>
<dbReference type="GO" id="GO:0005886">
    <property type="term" value="C:plasma membrane"/>
    <property type="evidence" value="ECO:0007669"/>
    <property type="project" value="UniProtKB-SubCell"/>
</dbReference>
<protein>
    <recommendedName>
        <fullName evidence="11">General secretion pathway protein J</fullName>
    </recommendedName>
</protein>
<comment type="subcellular location">
    <subcellularLocation>
        <location evidence="1">Cell inner membrane</location>
        <topology evidence="1">Single-pass membrane protein</topology>
    </subcellularLocation>
</comment>
<dbReference type="PANTHER" id="PTHR39583">
    <property type="entry name" value="TYPE II SECRETION SYSTEM PROTEIN J-RELATED"/>
    <property type="match status" value="1"/>
</dbReference>
<keyword evidence="4" id="KW-0997">Cell inner membrane</keyword>
<evidence type="ECO:0000256" key="6">
    <source>
        <dbReference type="ARBA" id="ARBA00022989"/>
    </source>
</evidence>
<evidence type="ECO:0000256" key="8">
    <source>
        <dbReference type="SAM" id="Phobius"/>
    </source>
</evidence>
<dbReference type="NCBIfam" id="TIGR02532">
    <property type="entry name" value="IV_pilin_GFxxxE"/>
    <property type="match status" value="1"/>
</dbReference>
<dbReference type="PROSITE" id="PS00409">
    <property type="entry name" value="PROKAR_NTER_METHYL"/>
    <property type="match status" value="1"/>
</dbReference>
<dbReference type="AlphaFoldDB" id="A1WNN6"/>
<dbReference type="InterPro" id="IPR051621">
    <property type="entry name" value="T2SS_protein_J"/>
</dbReference>
<proteinExistence type="predicted"/>
<evidence type="ECO:0000256" key="3">
    <source>
        <dbReference type="ARBA" id="ARBA00022481"/>
    </source>
</evidence>
<dbReference type="Pfam" id="PF07963">
    <property type="entry name" value="N_methyl"/>
    <property type="match status" value="1"/>
</dbReference>
<accession>A1WNN6</accession>
<dbReference type="STRING" id="391735.Veis_3524"/>
<evidence type="ECO:0000313" key="10">
    <source>
        <dbReference type="Proteomes" id="UP000000374"/>
    </source>
</evidence>
<gene>
    <name evidence="9" type="ordered locus">Veis_3524</name>
</gene>
<feature type="transmembrane region" description="Helical" evidence="8">
    <location>
        <begin position="76"/>
        <end position="97"/>
    </location>
</feature>
<keyword evidence="5 8" id="KW-0812">Transmembrane</keyword>
<dbReference type="GO" id="GO:0015628">
    <property type="term" value="P:protein secretion by the type II secretion system"/>
    <property type="evidence" value="ECO:0007669"/>
    <property type="project" value="TreeGrafter"/>
</dbReference>
<sequence>MTGTIARSLEHLRLRLRYERLRAAARRSPEHLRLRLRYERLRAAARRSPEHLRLRLRYERLRAAARRSCRQQGFTLIELLLAIGVMALLAVLSWRGLDGMVRAQETTRQRADEMLVLQAALGQWGSDLDALLPMANTTALDWDGQVLRMTRRSSAVPDEGALVVAWTRRSAAGTGQWLRWQSPPVRTRGQWQQAWLQAAQWARTPGVDERRYEVALLPLDGWQIFYYRGGAWSNPLSSSDSGSSSAAIPDGLRLQITLPASQALAGQLTRDWVNPVLGGRRS</sequence>
<evidence type="ECO:0000256" key="2">
    <source>
        <dbReference type="ARBA" id="ARBA00022475"/>
    </source>
</evidence>
<dbReference type="EMBL" id="CP000542">
    <property type="protein sequence ID" value="ABM59243.1"/>
    <property type="molecule type" value="Genomic_DNA"/>
</dbReference>
<dbReference type="eggNOG" id="COG2165">
    <property type="taxonomic scope" value="Bacteria"/>
</dbReference>
<keyword evidence="6 8" id="KW-1133">Transmembrane helix</keyword>
<evidence type="ECO:0000256" key="7">
    <source>
        <dbReference type="ARBA" id="ARBA00023136"/>
    </source>
</evidence>